<feature type="compositionally biased region" description="Low complexity" evidence="2">
    <location>
        <begin position="55"/>
        <end position="64"/>
    </location>
</feature>
<accession>A0A836C2W8</accession>
<feature type="coiled-coil region" evidence="1">
    <location>
        <begin position="103"/>
        <end position="151"/>
    </location>
</feature>
<dbReference type="EMBL" id="JAEHOE010000015">
    <property type="protein sequence ID" value="KAG2497247.1"/>
    <property type="molecule type" value="Genomic_DNA"/>
</dbReference>
<dbReference type="AlphaFoldDB" id="A0A836C2W8"/>
<evidence type="ECO:0000313" key="3">
    <source>
        <dbReference type="EMBL" id="KAG2497247.1"/>
    </source>
</evidence>
<feature type="compositionally biased region" description="Low complexity" evidence="2">
    <location>
        <begin position="258"/>
        <end position="285"/>
    </location>
</feature>
<evidence type="ECO:0000256" key="1">
    <source>
        <dbReference type="SAM" id="Coils"/>
    </source>
</evidence>
<feature type="region of interest" description="Disordered" evidence="2">
    <location>
        <begin position="402"/>
        <end position="445"/>
    </location>
</feature>
<evidence type="ECO:0000313" key="4">
    <source>
        <dbReference type="Proteomes" id="UP000612055"/>
    </source>
</evidence>
<evidence type="ECO:0000256" key="2">
    <source>
        <dbReference type="SAM" id="MobiDB-lite"/>
    </source>
</evidence>
<keyword evidence="4" id="KW-1185">Reference proteome</keyword>
<sequence length="792" mass="80514">MELLAVAAPPPCHGPAGLSGDFDAVDAHHVEATVAAAGPGTPINGYRSQPPPQLAPTQLPPQSTAHSTAQHLPSQHLHAPPLQAPAPLLPEDALPTLDLLSEVERLRVALATERRARHRAEAEVAVLSARARDAERRAVEACTRLAETQQRVFELEHSLASRARVEAWLAQAHQAQAAAEGPLAPHRSYEAPHAGHEARHRVTHPGVLDPAHRDLSPYLQLHPQAQAQAQAQAQLYGHGHGPRHGGLQHYHSHHHIAAHAQPAAGAAQASGGAAPAAGGLQGQHLHPLPSTAASPWAQMAVQAAAAQQIAAAHGLGPGRPALQQQHSAPRPATQPPPAHQPMLAHHISHRHARPPQPPYRGSLGGNSNSASGGPAMLFYEERSSPASRLGLSAAAAAAASGSEAPATPSAGAVAASSGRATATPSVGAAGGRIDDPTEGDTSGTSGQFFAAGMGLDTAMGVGAGLGAAASVPVPVFEQGEECADTTSSDEGPIPDAEFTPAAEVVLRELDVLHRRRGGSYAGSAGEPEPELASAVEVQVEAEPEPDPEEAWTGSAEQSGPAVGPAGEQGLKAAAVATAVRTPFGDPFAAARAAAPLGADPVDATCLVWRRSDGGAAFRGGLAAAAASGGGSWGRSPAGGFLGALPGAAGVSPLQRACTTGTAGGFRRVSEAWEEHKQALQPPVPLSSTPPVPTPLRPPSYELAAAYEPAPPCPASALAAQQQATRVQLVGRSLPALLAERLRPSDSGGVSSNRSSLCTHSGFLLHGQARMPPVQETPAAWSDIPLGSPVKGG</sequence>
<protein>
    <submittedName>
        <fullName evidence="3">Uncharacterized protein</fullName>
    </submittedName>
</protein>
<feature type="region of interest" description="Disordered" evidence="2">
    <location>
        <begin position="37"/>
        <end position="89"/>
    </location>
</feature>
<feature type="region of interest" description="Disordered" evidence="2">
    <location>
        <begin position="226"/>
        <end position="290"/>
    </location>
</feature>
<keyword evidence="1" id="KW-0175">Coiled coil</keyword>
<dbReference type="Proteomes" id="UP000612055">
    <property type="component" value="Unassembled WGS sequence"/>
</dbReference>
<gene>
    <name evidence="3" type="ORF">HYH03_004832</name>
</gene>
<feature type="region of interest" description="Disordered" evidence="2">
    <location>
        <begin position="517"/>
        <end position="566"/>
    </location>
</feature>
<comment type="caution">
    <text evidence="3">The sequence shown here is derived from an EMBL/GenBank/DDBJ whole genome shotgun (WGS) entry which is preliminary data.</text>
</comment>
<feature type="compositionally biased region" description="Acidic residues" evidence="2">
    <location>
        <begin position="539"/>
        <end position="549"/>
    </location>
</feature>
<name>A0A836C2W8_9CHLO</name>
<feature type="compositionally biased region" description="Low complexity" evidence="2">
    <location>
        <begin position="402"/>
        <end position="423"/>
    </location>
</feature>
<proteinExistence type="predicted"/>
<feature type="region of interest" description="Disordered" evidence="2">
    <location>
        <begin position="315"/>
        <end position="367"/>
    </location>
</feature>
<organism evidence="3 4">
    <name type="scientific">Edaphochlamys debaryana</name>
    <dbReference type="NCBI Taxonomy" id="47281"/>
    <lineage>
        <taxon>Eukaryota</taxon>
        <taxon>Viridiplantae</taxon>
        <taxon>Chlorophyta</taxon>
        <taxon>core chlorophytes</taxon>
        <taxon>Chlorophyceae</taxon>
        <taxon>CS clade</taxon>
        <taxon>Chlamydomonadales</taxon>
        <taxon>Chlamydomonadales incertae sedis</taxon>
        <taxon>Edaphochlamys</taxon>
    </lineage>
</organism>
<reference evidence="3" key="1">
    <citation type="journal article" date="2020" name="bioRxiv">
        <title>Comparative genomics of Chlamydomonas.</title>
        <authorList>
            <person name="Craig R.J."/>
            <person name="Hasan A.R."/>
            <person name="Ness R.W."/>
            <person name="Keightley P.D."/>
        </authorList>
    </citation>
    <scope>NUCLEOTIDE SEQUENCE</scope>
    <source>
        <strain evidence="3">CCAP 11/70</strain>
    </source>
</reference>